<dbReference type="PANTHER" id="PTHR22957">
    <property type="entry name" value="TBC1 DOMAIN FAMILY MEMBER GTPASE-ACTIVATING PROTEIN"/>
    <property type="match status" value="1"/>
</dbReference>
<dbReference type="SMART" id="SM00164">
    <property type="entry name" value="TBC"/>
    <property type="match status" value="1"/>
</dbReference>
<evidence type="ECO:0000256" key="1">
    <source>
        <dbReference type="SAM" id="MobiDB-lite"/>
    </source>
</evidence>
<dbReference type="AlphaFoldDB" id="A0A0P1BQK9"/>
<feature type="region of interest" description="Disordered" evidence="1">
    <location>
        <begin position="382"/>
        <end position="407"/>
    </location>
</feature>
<dbReference type="Gene3D" id="1.10.472.80">
    <property type="entry name" value="Ypt/Rab-GAP domain of gyp1p, domain 3"/>
    <property type="match status" value="1"/>
</dbReference>
<keyword evidence="4" id="KW-1185">Reference proteome</keyword>
<dbReference type="Pfam" id="PF00566">
    <property type="entry name" value="RabGAP-TBC"/>
    <property type="match status" value="1"/>
</dbReference>
<dbReference type="PANTHER" id="PTHR22957:SF268">
    <property type="entry name" value="ANKYRIN REPEAT-CONTAINING PROTEIN"/>
    <property type="match status" value="1"/>
</dbReference>
<dbReference type="InterPro" id="IPR035969">
    <property type="entry name" value="Rab-GAP_TBC_sf"/>
</dbReference>
<feature type="compositionally biased region" description="Low complexity" evidence="1">
    <location>
        <begin position="259"/>
        <end position="286"/>
    </location>
</feature>
<reference evidence="3 4" key="1">
    <citation type="submission" date="2014-09" db="EMBL/GenBank/DDBJ databases">
        <authorList>
            <person name="Magalhaes I.L.F."/>
            <person name="Oliveira U."/>
            <person name="Santos F.R."/>
            <person name="Vidigal T.H.D.A."/>
            <person name="Brescovit A.D."/>
            <person name="Santos A.J."/>
        </authorList>
    </citation>
    <scope>NUCLEOTIDE SEQUENCE [LARGE SCALE GENOMIC DNA]</scope>
</reference>
<dbReference type="SUPFAM" id="SSF47923">
    <property type="entry name" value="Ypt/Rab-GAP domain of gyp1p"/>
    <property type="match status" value="2"/>
</dbReference>
<dbReference type="STRING" id="401625.A0A0P1BQK9"/>
<dbReference type="Gene3D" id="1.10.10.750">
    <property type="entry name" value="Ypt/Rab-GAP domain of gyp1p, domain 1"/>
    <property type="match status" value="1"/>
</dbReference>
<accession>A0A0P1BQK9</accession>
<dbReference type="GO" id="GO:0005096">
    <property type="term" value="F:GTPase activator activity"/>
    <property type="evidence" value="ECO:0007669"/>
    <property type="project" value="TreeGrafter"/>
</dbReference>
<name>A0A0P1BQK9_9BASI</name>
<feature type="compositionally biased region" description="Polar residues" evidence="1">
    <location>
        <begin position="398"/>
        <end position="407"/>
    </location>
</feature>
<dbReference type="PROSITE" id="PS50086">
    <property type="entry name" value="TBC_RABGAP"/>
    <property type="match status" value="1"/>
</dbReference>
<feature type="compositionally biased region" description="Polar residues" evidence="1">
    <location>
        <begin position="299"/>
        <end position="311"/>
    </location>
</feature>
<evidence type="ECO:0000313" key="3">
    <source>
        <dbReference type="EMBL" id="CEH18341.1"/>
    </source>
</evidence>
<feature type="region of interest" description="Disordered" evidence="1">
    <location>
        <begin position="120"/>
        <end position="154"/>
    </location>
</feature>
<feature type="compositionally biased region" description="Polar residues" evidence="1">
    <location>
        <begin position="322"/>
        <end position="332"/>
    </location>
</feature>
<organism evidence="3 4">
    <name type="scientific">Ceraceosorus bombacis</name>
    <dbReference type="NCBI Taxonomy" id="401625"/>
    <lineage>
        <taxon>Eukaryota</taxon>
        <taxon>Fungi</taxon>
        <taxon>Dikarya</taxon>
        <taxon>Basidiomycota</taxon>
        <taxon>Ustilaginomycotina</taxon>
        <taxon>Exobasidiomycetes</taxon>
        <taxon>Ceraceosorales</taxon>
        <taxon>Ceraceosoraceae</taxon>
        <taxon>Ceraceosorus</taxon>
    </lineage>
</organism>
<dbReference type="EMBL" id="CCYA01000270">
    <property type="protein sequence ID" value="CEH18341.1"/>
    <property type="molecule type" value="Genomic_DNA"/>
</dbReference>
<feature type="compositionally biased region" description="Polar residues" evidence="1">
    <location>
        <begin position="122"/>
        <end position="143"/>
    </location>
</feature>
<dbReference type="InterPro" id="IPR000195">
    <property type="entry name" value="Rab-GAP-TBC_dom"/>
</dbReference>
<proteinExistence type="predicted"/>
<evidence type="ECO:0000259" key="2">
    <source>
        <dbReference type="PROSITE" id="PS50086"/>
    </source>
</evidence>
<feature type="region of interest" description="Disordered" evidence="1">
    <location>
        <begin position="228"/>
        <end position="335"/>
    </location>
</feature>
<sequence length="582" mass="63560">MSRTANGSHSAAASVEEYIEILSAEQHVDLDKLRDYARHGCQPQVRGEVWLYLLGVLSDDKSQEMTSVRSKYLEYEQLDKHHPALEKRIRGECARYYQRRLATSAIYSMPWQENHHPYHASQFASSSNEPSASRDSALSSATGTRERGPNRIDGALANARVGIMGGIGSSGMLGSHEDEDPVAAAAEELKRFSAAVGSVVCAHLNRWDHNSGRHTERKDSVILAPFKTVDSDSGSDHSSFGSKGDGPHELRQASTSRLSSWPSFQASSSQQESAERTASNSQSSSSTNFAMHEHETAPLSASPSQESQGASSAHLEARNDHSGTASDVTSTMRPGASLPREYEWAHSGPAIAVNSTTAFDGVSSGQSVSSVVAADHFRHRSSLSDGAPEAAIEGAASVSPQAREGTTTAPRATFEGFSPDLVFLCAPFVKCVRVEAGMFFAFDKLMSMIDKYNARNPLPAQVSGFLTLFRTTLPDLYAYFEEEEVDVVAFATSWLRHLLAGEMQMDDLLRLWDTYFAIPDPLDLHLFVCIAILTNCKDALEELDQSEAKSMLYSLPQLDVDRILQEARNIQVSVRQSQAESL</sequence>
<dbReference type="Proteomes" id="UP000054845">
    <property type="component" value="Unassembled WGS sequence"/>
</dbReference>
<feature type="domain" description="Rab-GAP TBC" evidence="2">
    <location>
        <begin position="40"/>
        <end position="519"/>
    </location>
</feature>
<dbReference type="FunFam" id="1.10.472.80:FF:000054">
    <property type="entry name" value="Chromosome 16, whole genome shotgun sequence"/>
    <property type="match status" value="1"/>
</dbReference>
<dbReference type="OrthoDB" id="27140at2759"/>
<protein>
    <submittedName>
        <fullName evidence="3">Ypt rab-specific gtpase-activating protein gyp1</fullName>
    </submittedName>
</protein>
<evidence type="ECO:0000313" key="4">
    <source>
        <dbReference type="Proteomes" id="UP000054845"/>
    </source>
</evidence>